<reference evidence="4" key="1">
    <citation type="submission" date="2024-02" db="UniProtKB">
        <authorList>
            <consortium name="WormBaseParasite"/>
        </authorList>
    </citation>
    <scope>IDENTIFICATION</scope>
</reference>
<protein>
    <submittedName>
        <fullName evidence="4">Uncharacterized protein</fullName>
    </submittedName>
</protein>
<sequence length="98" mass="12185">MKKLVTIFFLLLVFMEICIAADRFVIRRGGRLERIHRQTLHDWKRANHRHRRHHRHKRRHHHRRRDDEGMSRVESVVTQIDSYVKPRFGRSVRYILQQ</sequence>
<dbReference type="Proteomes" id="UP000887575">
    <property type="component" value="Unassembled WGS sequence"/>
</dbReference>
<proteinExistence type="predicted"/>
<feature type="region of interest" description="Disordered" evidence="1">
    <location>
        <begin position="45"/>
        <end position="70"/>
    </location>
</feature>
<feature type="chain" id="PRO_5042183033" evidence="2">
    <location>
        <begin position="21"/>
        <end position="98"/>
    </location>
</feature>
<evidence type="ECO:0000313" key="3">
    <source>
        <dbReference type="Proteomes" id="UP000887575"/>
    </source>
</evidence>
<organism evidence="3 4">
    <name type="scientific">Mesorhabditis belari</name>
    <dbReference type="NCBI Taxonomy" id="2138241"/>
    <lineage>
        <taxon>Eukaryota</taxon>
        <taxon>Metazoa</taxon>
        <taxon>Ecdysozoa</taxon>
        <taxon>Nematoda</taxon>
        <taxon>Chromadorea</taxon>
        <taxon>Rhabditida</taxon>
        <taxon>Rhabditina</taxon>
        <taxon>Rhabditomorpha</taxon>
        <taxon>Rhabditoidea</taxon>
        <taxon>Rhabditidae</taxon>
        <taxon>Mesorhabditinae</taxon>
        <taxon>Mesorhabditis</taxon>
    </lineage>
</organism>
<keyword evidence="2" id="KW-0732">Signal</keyword>
<accession>A0AAF3ESF8</accession>
<keyword evidence="3" id="KW-1185">Reference proteome</keyword>
<evidence type="ECO:0000313" key="4">
    <source>
        <dbReference type="WBParaSite" id="MBELARI_LOCUS17072"/>
    </source>
</evidence>
<feature type="signal peptide" evidence="2">
    <location>
        <begin position="1"/>
        <end position="20"/>
    </location>
</feature>
<name>A0AAF3ESF8_9BILA</name>
<feature type="compositionally biased region" description="Basic residues" evidence="1">
    <location>
        <begin position="46"/>
        <end position="64"/>
    </location>
</feature>
<evidence type="ECO:0000256" key="2">
    <source>
        <dbReference type="SAM" id="SignalP"/>
    </source>
</evidence>
<evidence type="ECO:0000256" key="1">
    <source>
        <dbReference type="SAM" id="MobiDB-lite"/>
    </source>
</evidence>
<dbReference type="AlphaFoldDB" id="A0AAF3ESF8"/>
<dbReference type="WBParaSite" id="MBELARI_LOCUS17072">
    <property type="protein sequence ID" value="MBELARI_LOCUS17072"/>
    <property type="gene ID" value="MBELARI_LOCUS17072"/>
</dbReference>